<dbReference type="GO" id="GO:0055085">
    <property type="term" value="P:transmembrane transport"/>
    <property type="evidence" value="ECO:0007669"/>
    <property type="project" value="InterPro"/>
</dbReference>
<evidence type="ECO:0000256" key="8">
    <source>
        <dbReference type="SAM" id="Phobius"/>
    </source>
</evidence>
<dbReference type="PANTHER" id="PTHR42929">
    <property type="entry name" value="INNER MEMBRANE ABC TRANSPORTER PERMEASE PROTEIN YDCU-RELATED-RELATED"/>
    <property type="match status" value="1"/>
</dbReference>
<name>A0A381Y8G3_9ZZZZ</name>
<dbReference type="PROSITE" id="PS50928">
    <property type="entry name" value="ABC_TM1"/>
    <property type="match status" value="1"/>
</dbReference>
<keyword evidence="4" id="KW-1003">Cell membrane</keyword>
<evidence type="ECO:0000259" key="9">
    <source>
        <dbReference type="PROSITE" id="PS50928"/>
    </source>
</evidence>
<dbReference type="Gene3D" id="1.10.3720.10">
    <property type="entry name" value="MetI-like"/>
    <property type="match status" value="1"/>
</dbReference>
<dbReference type="Pfam" id="PF00528">
    <property type="entry name" value="BPD_transp_1"/>
    <property type="match status" value="1"/>
</dbReference>
<dbReference type="CDD" id="cd06261">
    <property type="entry name" value="TM_PBP2"/>
    <property type="match status" value="1"/>
</dbReference>
<feature type="transmembrane region" description="Helical" evidence="8">
    <location>
        <begin position="212"/>
        <end position="234"/>
    </location>
</feature>
<reference evidence="10" key="1">
    <citation type="submission" date="2018-05" db="EMBL/GenBank/DDBJ databases">
        <authorList>
            <person name="Lanie J.A."/>
            <person name="Ng W.-L."/>
            <person name="Kazmierczak K.M."/>
            <person name="Andrzejewski T.M."/>
            <person name="Davidsen T.M."/>
            <person name="Wayne K.J."/>
            <person name="Tettelin H."/>
            <person name="Glass J.I."/>
            <person name="Rusch D."/>
            <person name="Podicherti R."/>
            <person name="Tsui H.-C.T."/>
            <person name="Winkler M.E."/>
        </authorList>
    </citation>
    <scope>NUCLEOTIDE SEQUENCE</scope>
</reference>
<keyword evidence="6 8" id="KW-1133">Transmembrane helix</keyword>
<dbReference type="InterPro" id="IPR035906">
    <property type="entry name" value="MetI-like_sf"/>
</dbReference>
<evidence type="ECO:0000256" key="2">
    <source>
        <dbReference type="ARBA" id="ARBA00007069"/>
    </source>
</evidence>
<accession>A0A381Y8G3</accession>
<evidence type="ECO:0000256" key="3">
    <source>
        <dbReference type="ARBA" id="ARBA00022448"/>
    </source>
</evidence>
<feature type="transmembrane region" description="Helical" evidence="8">
    <location>
        <begin position="86"/>
        <end position="111"/>
    </location>
</feature>
<evidence type="ECO:0000256" key="7">
    <source>
        <dbReference type="ARBA" id="ARBA00023136"/>
    </source>
</evidence>
<organism evidence="10">
    <name type="scientific">marine metagenome</name>
    <dbReference type="NCBI Taxonomy" id="408172"/>
    <lineage>
        <taxon>unclassified sequences</taxon>
        <taxon>metagenomes</taxon>
        <taxon>ecological metagenomes</taxon>
    </lineage>
</organism>
<feature type="transmembrane region" description="Helical" evidence="8">
    <location>
        <begin position="21"/>
        <end position="52"/>
    </location>
</feature>
<keyword evidence="3" id="KW-0813">Transport</keyword>
<dbReference type="EMBL" id="UINC01017628">
    <property type="protein sequence ID" value="SVA73318.1"/>
    <property type="molecule type" value="Genomic_DNA"/>
</dbReference>
<comment type="subcellular location">
    <subcellularLocation>
        <location evidence="1">Cell membrane</location>
        <topology evidence="1">Multi-pass membrane protein</topology>
    </subcellularLocation>
</comment>
<dbReference type="SUPFAM" id="SSF161098">
    <property type="entry name" value="MetI-like"/>
    <property type="match status" value="1"/>
</dbReference>
<keyword evidence="7 8" id="KW-0472">Membrane</keyword>
<feature type="transmembrane region" description="Helical" evidence="8">
    <location>
        <begin position="118"/>
        <end position="140"/>
    </location>
</feature>
<protein>
    <recommendedName>
        <fullName evidence="9">ABC transmembrane type-1 domain-containing protein</fullName>
    </recommendedName>
</protein>
<evidence type="ECO:0000256" key="5">
    <source>
        <dbReference type="ARBA" id="ARBA00022692"/>
    </source>
</evidence>
<proteinExistence type="inferred from homology"/>
<keyword evidence="5 8" id="KW-0812">Transmembrane</keyword>
<dbReference type="GO" id="GO:0005886">
    <property type="term" value="C:plasma membrane"/>
    <property type="evidence" value="ECO:0007669"/>
    <property type="project" value="UniProtKB-SubCell"/>
</dbReference>
<evidence type="ECO:0000256" key="4">
    <source>
        <dbReference type="ARBA" id="ARBA00022475"/>
    </source>
</evidence>
<comment type="similarity">
    <text evidence="2">Belongs to the binding-protein-dependent transport system permease family. CysTW subfamily.</text>
</comment>
<gene>
    <name evidence="10" type="ORF">METZ01_LOCUS126172</name>
</gene>
<evidence type="ECO:0000256" key="1">
    <source>
        <dbReference type="ARBA" id="ARBA00004651"/>
    </source>
</evidence>
<dbReference type="PANTHER" id="PTHR42929:SF1">
    <property type="entry name" value="INNER MEMBRANE ABC TRANSPORTER PERMEASE PROTEIN YDCU-RELATED"/>
    <property type="match status" value="1"/>
</dbReference>
<dbReference type="InterPro" id="IPR000515">
    <property type="entry name" value="MetI-like"/>
</dbReference>
<evidence type="ECO:0000313" key="10">
    <source>
        <dbReference type="EMBL" id="SVA73318.1"/>
    </source>
</evidence>
<feature type="transmembrane region" description="Helical" evidence="8">
    <location>
        <begin position="272"/>
        <end position="291"/>
    </location>
</feature>
<evidence type="ECO:0000256" key="6">
    <source>
        <dbReference type="ARBA" id="ARBA00022989"/>
    </source>
</evidence>
<feature type="domain" description="ABC transmembrane type-1" evidence="9">
    <location>
        <begin position="82"/>
        <end position="289"/>
    </location>
</feature>
<dbReference type="AlphaFoldDB" id="A0A381Y8G3"/>
<sequence>MNRKPPNPLERLRAHLSRRPALRGYLLLSPTLGLVGALMCIPILAMGVMSFWQQTGHMSFDMSGTLQNYVEALTRDMYRVLFLRSLGISGLTTLATVVMAFPLAYFIAFYVKRHKMVWIILVTLPFWTSYLLRVFAWKVILGYNGAVNSGLISLGVIGEPLTFLMYNPTAVVITLTHAWATVAILPIYVSLEKIDRSVLEAATDLGDSPFMRFIRVVLPLALPGILAASVLIFIPTVGDYVTPSLVGGSDGYMIANVIQFQFSRGSNWPSGAAISLTSMTIVAVLVAAFAWSARRLSGRNS</sequence>
<feature type="transmembrane region" description="Helical" evidence="8">
    <location>
        <begin position="170"/>
        <end position="191"/>
    </location>
</feature>